<proteinExistence type="predicted"/>
<sequence length="148" mass="15952">MAKPSPKAPAKKNAATKVQAEPCCQAPSEEEVCCQVSGGAEESGTTALEEARKKLEDIAASKAKKRQKTNVLTTPEASPMRYDMFLAIFSGSCSCGTSFFSAPFSFNDGPTTHAYICCCLARATRHYPDTNLANYCYSSAPRSHLFGY</sequence>
<protein>
    <submittedName>
        <fullName evidence="1">Uncharacterized protein</fullName>
    </submittedName>
</protein>
<organism evidence="1 2">
    <name type="scientific">Phytophthora rubi</name>
    <dbReference type="NCBI Taxonomy" id="129364"/>
    <lineage>
        <taxon>Eukaryota</taxon>
        <taxon>Sar</taxon>
        <taxon>Stramenopiles</taxon>
        <taxon>Oomycota</taxon>
        <taxon>Peronosporomycetes</taxon>
        <taxon>Peronosporales</taxon>
        <taxon>Peronosporaceae</taxon>
        <taxon>Phytophthora</taxon>
    </lineage>
</organism>
<name>A0A6A3M6T5_9STRA</name>
<dbReference type="EMBL" id="QXFU01000607">
    <property type="protein sequence ID" value="KAE9027689.1"/>
    <property type="molecule type" value="Genomic_DNA"/>
</dbReference>
<gene>
    <name evidence="1" type="ORF">PR002_g10610</name>
</gene>
<evidence type="ECO:0000313" key="2">
    <source>
        <dbReference type="Proteomes" id="UP000435112"/>
    </source>
</evidence>
<evidence type="ECO:0000313" key="1">
    <source>
        <dbReference type="EMBL" id="KAE9027689.1"/>
    </source>
</evidence>
<dbReference type="AlphaFoldDB" id="A0A6A3M6T5"/>
<accession>A0A6A3M6T5</accession>
<dbReference type="Proteomes" id="UP000435112">
    <property type="component" value="Unassembled WGS sequence"/>
</dbReference>
<dbReference type="OrthoDB" id="129906at2759"/>
<comment type="caution">
    <text evidence="1">The sequence shown here is derived from an EMBL/GenBank/DDBJ whole genome shotgun (WGS) entry which is preliminary data.</text>
</comment>
<reference evidence="1 2" key="1">
    <citation type="submission" date="2018-09" db="EMBL/GenBank/DDBJ databases">
        <title>Genomic investigation of the strawberry pathogen Phytophthora fragariae indicates pathogenicity is determined by transcriptional variation in three key races.</title>
        <authorList>
            <person name="Adams T.M."/>
            <person name="Armitage A.D."/>
            <person name="Sobczyk M.K."/>
            <person name="Bates H.J."/>
            <person name="Dunwell J.M."/>
            <person name="Nellist C.F."/>
            <person name="Harrison R.J."/>
        </authorList>
    </citation>
    <scope>NUCLEOTIDE SEQUENCE [LARGE SCALE GENOMIC DNA]</scope>
    <source>
        <strain evidence="1 2">SCRP324</strain>
    </source>
</reference>